<dbReference type="OrthoDB" id="9803192at2"/>
<evidence type="ECO:0000256" key="4">
    <source>
        <dbReference type="ARBA" id="ARBA00022485"/>
    </source>
</evidence>
<dbReference type="GO" id="GO:0008137">
    <property type="term" value="F:NADH dehydrogenase (ubiquinone) activity"/>
    <property type="evidence" value="ECO:0007669"/>
    <property type="project" value="UniProtKB-UniRule"/>
</dbReference>
<dbReference type="PROSITE" id="PS00643">
    <property type="entry name" value="COMPLEX1_75K_3"/>
    <property type="match status" value="1"/>
</dbReference>
<dbReference type="SUPFAM" id="SSF54862">
    <property type="entry name" value="4Fe-4S ferredoxins"/>
    <property type="match status" value="1"/>
</dbReference>
<dbReference type="InterPro" id="IPR000283">
    <property type="entry name" value="NADH_UbQ_OxRdtase_75kDa_su_CS"/>
</dbReference>
<dbReference type="GO" id="GO:0016020">
    <property type="term" value="C:membrane"/>
    <property type="evidence" value="ECO:0007669"/>
    <property type="project" value="UniProtKB-SubCell"/>
</dbReference>
<comment type="subcellular location">
    <subcellularLocation>
        <location evidence="2">Membrane</location>
    </subcellularLocation>
</comment>
<comment type="cofactor">
    <cofactor evidence="1 13">
        <name>[4Fe-4S] cluster</name>
        <dbReference type="ChEBI" id="CHEBI:49883"/>
    </cofactor>
</comment>
<keyword evidence="9 13" id="KW-0411">Iron-sulfur</keyword>
<evidence type="ECO:0000256" key="9">
    <source>
        <dbReference type="ARBA" id="ARBA00023014"/>
    </source>
</evidence>
<gene>
    <name evidence="18" type="ORF">CCALI_01771</name>
</gene>
<keyword evidence="6 13" id="KW-0479">Metal-binding</keyword>
<dbReference type="Pfam" id="PF22151">
    <property type="entry name" value="Fer4_NDSU1"/>
    <property type="match status" value="1"/>
</dbReference>
<comment type="cofactor">
    <cofactor evidence="13">
        <name>[2Fe-2S] cluster</name>
        <dbReference type="ChEBI" id="CHEBI:190135"/>
    </cofactor>
    <text evidence="13">Binds 1 [2Fe-2S] cluster per subunit.</text>
</comment>
<dbReference type="Gene3D" id="3.40.228.10">
    <property type="entry name" value="Dimethylsulfoxide Reductase, domain 2"/>
    <property type="match status" value="1"/>
</dbReference>
<dbReference type="EC" id="7.1.1.-" evidence="13"/>
<protein>
    <recommendedName>
        <fullName evidence="13">NADH-quinone oxidoreductase</fullName>
        <ecNumber evidence="13">7.1.1.-</ecNumber>
    </recommendedName>
</protein>
<proteinExistence type="inferred from homology"/>
<evidence type="ECO:0000259" key="17">
    <source>
        <dbReference type="PROSITE" id="PS51839"/>
    </source>
</evidence>
<dbReference type="FunCoup" id="S0EYP7">
    <property type="interactions" value="404"/>
</dbReference>
<dbReference type="InParanoid" id="S0EYP7"/>
<dbReference type="eggNOG" id="COG3383">
    <property type="taxonomic scope" value="Bacteria"/>
</dbReference>
<dbReference type="SMART" id="SM00926">
    <property type="entry name" value="Molybdop_Fe4S4"/>
    <property type="match status" value="1"/>
</dbReference>
<dbReference type="FunFam" id="3.10.20.740:FF:000004">
    <property type="entry name" value="NADH-quinone oxidoreductase"/>
    <property type="match status" value="1"/>
</dbReference>
<dbReference type="PROSITE" id="PS51085">
    <property type="entry name" value="2FE2S_FER_2"/>
    <property type="match status" value="1"/>
</dbReference>
<keyword evidence="19" id="KW-1185">Reference proteome</keyword>
<keyword evidence="18" id="KW-0560">Oxidoreductase</keyword>
<dbReference type="Gene3D" id="2.20.25.90">
    <property type="entry name" value="ADC-like domains"/>
    <property type="match status" value="1"/>
</dbReference>
<accession>S0EYP7</accession>
<dbReference type="HOGENOM" id="CLU_000422_11_6_0"/>
<dbReference type="RefSeq" id="WP_016483112.1">
    <property type="nucleotide sequence ID" value="NC_021487.1"/>
</dbReference>
<dbReference type="PATRIC" id="fig|1303518.3.peg.1831"/>
<dbReference type="SMART" id="SM00929">
    <property type="entry name" value="NADH-G_4Fe-4S_3"/>
    <property type="match status" value="1"/>
</dbReference>
<keyword evidence="11" id="KW-0472">Membrane</keyword>
<feature type="region of interest" description="Disordered" evidence="14">
    <location>
        <begin position="741"/>
        <end position="760"/>
    </location>
</feature>
<evidence type="ECO:0000313" key="19">
    <source>
        <dbReference type="Proteomes" id="UP000014227"/>
    </source>
</evidence>
<dbReference type="PROSITE" id="PS51839">
    <property type="entry name" value="4FE4S_HC3"/>
    <property type="match status" value="1"/>
</dbReference>
<dbReference type="InterPro" id="IPR050123">
    <property type="entry name" value="Prok_molybdopt-oxidoreductase"/>
</dbReference>
<dbReference type="GO" id="GO:0003954">
    <property type="term" value="F:NADH dehydrogenase activity"/>
    <property type="evidence" value="ECO:0007669"/>
    <property type="project" value="TreeGrafter"/>
</dbReference>
<dbReference type="GO" id="GO:0051539">
    <property type="term" value="F:4 iron, 4 sulfur cluster binding"/>
    <property type="evidence" value="ECO:0007669"/>
    <property type="project" value="UniProtKB-KW"/>
</dbReference>
<keyword evidence="7 13" id="KW-1278">Translocase</keyword>
<dbReference type="Pfam" id="PF22117">
    <property type="entry name" value="Fer4_Nqo3"/>
    <property type="match status" value="1"/>
</dbReference>
<evidence type="ECO:0000256" key="3">
    <source>
        <dbReference type="ARBA" id="ARBA00005404"/>
    </source>
</evidence>
<keyword evidence="10 13" id="KW-0520">NAD</keyword>
<feature type="domain" description="4Fe-4S His(Cys)3-ligated-type" evidence="17">
    <location>
        <begin position="108"/>
        <end position="147"/>
    </location>
</feature>
<dbReference type="GO" id="GO:0048038">
    <property type="term" value="F:quinone binding"/>
    <property type="evidence" value="ECO:0007669"/>
    <property type="project" value="UniProtKB-UniRule"/>
</dbReference>
<dbReference type="GO" id="GO:0051537">
    <property type="term" value="F:2 iron, 2 sulfur cluster binding"/>
    <property type="evidence" value="ECO:0007669"/>
    <property type="project" value="UniProtKB-UniRule"/>
</dbReference>
<reference evidence="19" key="1">
    <citation type="submission" date="2013-03" db="EMBL/GenBank/DDBJ databases">
        <title>Genome sequence of Chthonomonas calidirosea, the first sequenced genome from the Armatimonadetes phylum (formally candidate division OP10).</title>
        <authorList>
            <person name="Lee K.C.Y."/>
            <person name="Morgan X.C."/>
            <person name="Dunfield P.F."/>
            <person name="Tamas I."/>
            <person name="Houghton K.M."/>
            <person name="Vyssotski M."/>
            <person name="Ryan J.L.J."/>
            <person name="Lagutin K."/>
            <person name="McDonald I.R."/>
            <person name="Stott M.B."/>
        </authorList>
    </citation>
    <scope>NUCLEOTIDE SEQUENCE [LARGE SCALE GENOMIC DNA]</scope>
    <source>
        <strain evidence="19">DSM 23976 / ICMP 18418 / T49</strain>
    </source>
</reference>
<dbReference type="Gene3D" id="3.10.20.740">
    <property type="match status" value="1"/>
</dbReference>
<evidence type="ECO:0000256" key="7">
    <source>
        <dbReference type="ARBA" id="ARBA00022967"/>
    </source>
</evidence>
<keyword evidence="8 13" id="KW-0408">Iron</keyword>
<evidence type="ECO:0000256" key="10">
    <source>
        <dbReference type="ARBA" id="ARBA00023027"/>
    </source>
</evidence>
<dbReference type="InterPro" id="IPR036010">
    <property type="entry name" value="2Fe-2S_ferredoxin-like_sf"/>
</dbReference>
<dbReference type="Proteomes" id="UP000014227">
    <property type="component" value="Chromosome I"/>
</dbReference>
<dbReference type="EMBL" id="HF951689">
    <property type="protein sequence ID" value="CCW35584.1"/>
    <property type="molecule type" value="Genomic_DNA"/>
</dbReference>
<evidence type="ECO:0000256" key="13">
    <source>
        <dbReference type="RuleBase" id="RU003525"/>
    </source>
</evidence>
<sequence>MAEYRLTQTEPSLNPPSQELVNITINGIELKVPKGENIIESARRAGIDIPYFCYHPRLSKGQAANCRMCLVEVATKAPDGSVRKMPKPQTSCTLPASEGLIVETETEQVAKDRRGILEFLLINHPLDCPICDRGGECPLQNNTLFYGPATTRYIEEKRHYPKAYPLSDYVVFDRERCIHCARCTRFTEDISGDAQLNFLKRGADMEVATFAQTKFHSRFSGNVIELCPVGALLSRTYRFKARPWDLFTTPSICTKCANGCNVKLDYRMSTLVRVNARLNEEVNEEWTCDKGKFGHDYVSSESRLKTPLVRHGTEWRPISWADAYQLLTMHMKMAGKSIGGIGGARCTNEDNFLFQKLFREVLGVNNLDSRTGRWQGPTNAPLYDRYGFHSMGNAIAELEQMKTIFVFGSELVDEQPIIYLRVRKAWRYKGATVLNANSAPPTGDPPHVRDFAKVDLLYKPGTEIALLNGLLHVLFEENLLPVHEEKPFVALQKSVARWTPERTAKETGVSEEAIRKAAHLLIGKPMAIIAGRTVMEHPFYADVVAALGNLLLVTDNPVTNLNVPVLECNAQGAMDMGVLPDVGPGYRPLENPGLNTHQMLEAAARGQLHMLWIVGADLMAKYHDADLVQKALANCPFVVVNELTLTQTALQAHLVLPAASFAEKDGTFTSCERRVQRIHRAFELAPTIKPDWLIFAETADILGHPMPYVSARDILRAIAAEVPLYCDINPQTLGEGGRRWEYPAGQRTAPAPIPVDYHAS</sequence>
<evidence type="ECO:0000256" key="8">
    <source>
        <dbReference type="ARBA" id="ARBA00023004"/>
    </source>
</evidence>
<evidence type="ECO:0000313" key="18">
    <source>
        <dbReference type="EMBL" id="CCW35584.1"/>
    </source>
</evidence>
<dbReference type="PANTHER" id="PTHR43105">
    <property type="entry name" value="RESPIRATORY NITRATE REDUCTASE"/>
    <property type="match status" value="1"/>
</dbReference>
<evidence type="ECO:0000256" key="2">
    <source>
        <dbReference type="ARBA" id="ARBA00004370"/>
    </source>
</evidence>
<feature type="domain" description="2Fe-2S ferredoxin-type" evidence="15">
    <location>
        <begin position="19"/>
        <end position="108"/>
    </location>
</feature>
<dbReference type="NCBIfam" id="TIGR01973">
    <property type="entry name" value="NuoG"/>
    <property type="match status" value="1"/>
</dbReference>
<dbReference type="InterPro" id="IPR010228">
    <property type="entry name" value="NADH_UbQ_OxRdtase_Gsu"/>
</dbReference>
<dbReference type="Pfam" id="PF10588">
    <property type="entry name" value="NADH-G_4Fe-4S_3"/>
    <property type="match status" value="1"/>
</dbReference>
<evidence type="ECO:0000256" key="14">
    <source>
        <dbReference type="SAM" id="MobiDB-lite"/>
    </source>
</evidence>
<dbReference type="CDD" id="cd00207">
    <property type="entry name" value="fer2"/>
    <property type="match status" value="1"/>
</dbReference>
<evidence type="ECO:0000256" key="5">
    <source>
        <dbReference type="ARBA" id="ARBA00022714"/>
    </source>
</evidence>
<dbReference type="Pfam" id="PF00384">
    <property type="entry name" value="Molybdopterin"/>
    <property type="match status" value="1"/>
</dbReference>
<dbReference type="PROSITE" id="PS00642">
    <property type="entry name" value="COMPLEX1_75K_2"/>
    <property type="match status" value="1"/>
</dbReference>
<dbReference type="KEGG" id="ccz:CCALI_01771"/>
<dbReference type="InterPro" id="IPR001041">
    <property type="entry name" value="2Fe-2S_ferredoxin-type"/>
</dbReference>
<dbReference type="InterPro" id="IPR019574">
    <property type="entry name" value="NADH_UbQ_OxRdtase_Gsu_4Fe4S-bd"/>
</dbReference>
<dbReference type="InterPro" id="IPR006963">
    <property type="entry name" value="Mopterin_OxRdtase_4Fe-4S_dom"/>
</dbReference>
<evidence type="ECO:0000256" key="1">
    <source>
        <dbReference type="ARBA" id="ARBA00001966"/>
    </source>
</evidence>
<dbReference type="Pfam" id="PF13510">
    <property type="entry name" value="Fer2_4"/>
    <property type="match status" value="1"/>
</dbReference>
<dbReference type="InterPro" id="IPR054351">
    <property type="entry name" value="NADH_UbQ_OxRdtase_ferredoxin"/>
</dbReference>
<dbReference type="PROSITE" id="PS51669">
    <property type="entry name" value="4FE4S_MOW_BIS_MGD"/>
    <property type="match status" value="1"/>
</dbReference>
<dbReference type="Gene3D" id="3.30.70.20">
    <property type="match status" value="1"/>
</dbReference>
<dbReference type="SUPFAM" id="SSF53706">
    <property type="entry name" value="Formate dehydrogenase/DMSO reductase, domains 1-3"/>
    <property type="match status" value="1"/>
</dbReference>
<keyword evidence="13" id="KW-0874">Quinone</keyword>
<evidence type="ECO:0000256" key="6">
    <source>
        <dbReference type="ARBA" id="ARBA00022723"/>
    </source>
</evidence>
<evidence type="ECO:0000256" key="11">
    <source>
        <dbReference type="ARBA" id="ARBA00023136"/>
    </source>
</evidence>
<dbReference type="Gene3D" id="3.40.50.740">
    <property type="match status" value="1"/>
</dbReference>
<evidence type="ECO:0000256" key="12">
    <source>
        <dbReference type="ARBA" id="ARBA00047712"/>
    </source>
</evidence>
<dbReference type="STRING" id="454171.CP488_02321"/>
<feature type="domain" description="4Fe-4S Mo/W bis-MGD-type" evidence="16">
    <location>
        <begin position="246"/>
        <end position="302"/>
    </location>
</feature>
<dbReference type="SUPFAM" id="SSF54292">
    <property type="entry name" value="2Fe-2S ferredoxin-like"/>
    <property type="match status" value="1"/>
</dbReference>
<dbReference type="PANTHER" id="PTHR43105:SF12">
    <property type="entry name" value="NADH-QUINONE OXIDOREDUCTASE SUBUNIT G"/>
    <property type="match status" value="1"/>
</dbReference>
<dbReference type="FunFam" id="3.30.70.20:FF:000002">
    <property type="entry name" value="NADH-ubiquinone oxidoreductase 75 kDa subunit"/>
    <property type="match status" value="1"/>
</dbReference>
<keyword evidence="4 13" id="KW-0004">4Fe-4S</keyword>
<keyword evidence="5 13" id="KW-0001">2Fe-2S</keyword>
<dbReference type="InterPro" id="IPR006656">
    <property type="entry name" value="Mopterin_OxRdtase"/>
</dbReference>
<dbReference type="GO" id="GO:0046872">
    <property type="term" value="F:metal ion binding"/>
    <property type="evidence" value="ECO:0007669"/>
    <property type="project" value="UniProtKB-UniRule"/>
</dbReference>
<comment type="catalytic activity">
    <reaction evidence="12 13">
        <text>a quinone + NADH + 5 H(+)(in) = a quinol + NAD(+) + 4 H(+)(out)</text>
        <dbReference type="Rhea" id="RHEA:57888"/>
        <dbReference type="ChEBI" id="CHEBI:15378"/>
        <dbReference type="ChEBI" id="CHEBI:24646"/>
        <dbReference type="ChEBI" id="CHEBI:57540"/>
        <dbReference type="ChEBI" id="CHEBI:57945"/>
        <dbReference type="ChEBI" id="CHEBI:132124"/>
    </reaction>
</comment>
<name>S0EYP7_CHTCT</name>
<comment type="similarity">
    <text evidence="3 13">Belongs to the complex I 75 kDa subunit family.</text>
</comment>
<dbReference type="AlphaFoldDB" id="S0EYP7"/>
<comment type="function">
    <text evidence="13">NDH-1 shuttles electrons from NADH, via FMN and iron-sulfur (Fe-S) centers, to quinones in the respiratory chain. Couples the redox reaction to proton translocation (for every two electrons transferred, four hydrogen ions are translocated across the cytoplasmic membrane), and thus conserves the redox energy in a proton gradient.</text>
</comment>
<evidence type="ECO:0000259" key="15">
    <source>
        <dbReference type="PROSITE" id="PS51085"/>
    </source>
</evidence>
<dbReference type="GO" id="GO:0042773">
    <property type="term" value="P:ATP synthesis coupled electron transport"/>
    <property type="evidence" value="ECO:0007669"/>
    <property type="project" value="InterPro"/>
</dbReference>
<organism evidence="18 19">
    <name type="scientific">Chthonomonas calidirosea (strain DSM 23976 / ICMP 18418 / T49)</name>
    <dbReference type="NCBI Taxonomy" id="1303518"/>
    <lineage>
        <taxon>Bacteria</taxon>
        <taxon>Bacillati</taxon>
        <taxon>Armatimonadota</taxon>
        <taxon>Chthonomonadia</taxon>
        <taxon>Chthonomonadales</taxon>
        <taxon>Chthonomonadaceae</taxon>
        <taxon>Chthonomonas</taxon>
    </lineage>
</organism>
<evidence type="ECO:0000259" key="16">
    <source>
        <dbReference type="PROSITE" id="PS51669"/>
    </source>
</evidence>